<organism evidence="1 2">
    <name type="scientific">Steinernema glaseri</name>
    <dbReference type="NCBI Taxonomy" id="37863"/>
    <lineage>
        <taxon>Eukaryota</taxon>
        <taxon>Metazoa</taxon>
        <taxon>Ecdysozoa</taxon>
        <taxon>Nematoda</taxon>
        <taxon>Chromadorea</taxon>
        <taxon>Rhabditida</taxon>
        <taxon>Tylenchina</taxon>
        <taxon>Panagrolaimomorpha</taxon>
        <taxon>Strongyloidoidea</taxon>
        <taxon>Steinernematidae</taxon>
        <taxon>Steinernema</taxon>
    </lineage>
</organism>
<name>A0A1I8AHZ1_9BILA</name>
<dbReference type="Proteomes" id="UP000095287">
    <property type="component" value="Unplaced"/>
</dbReference>
<accession>A0A1I8AHZ1</accession>
<reference evidence="2" key="1">
    <citation type="submission" date="2016-11" db="UniProtKB">
        <authorList>
            <consortium name="WormBaseParasite"/>
        </authorList>
    </citation>
    <scope>IDENTIFICATION</scope>
</reference>
<sequence length="328" mass="37800">METVPRLFIESVCLRLLDRESLAKSTKIPSAWGEICTAISKKIHTLRVYLDGTAERIYAAAQPVQACNTNYNLLILDISQAVPLDSIDLKFVTNFRIETHTPFMIPLSSSYKEITLDELQRLVHFIRPFFETTGPLYCVSYLGPALKQRTLDALIDKFVPIDGGCFHVHQKFSEEQMKKLFEKCVMSDQILTVTFVPEDIRKIFDSTGPIDYDKFFTVSHFPCDKRYVLEMKKRKNARTPRTASSRTRKSAFIQRSLRAESDTRTIFAAPTMNTVPRLFIESVLDRESLSESRSIKSTNAGRRRTPRKVIMRITRKVTERVEWVEKEG</sequence>
<dbReference type="AlphaFoldDB" id="A0A1I8AHZ1"/>
<dbReference type="WBParaSite" id="L893_g6143.t1">
    <property type="protein sequence ID" value="L893_g6143.t1"/>
    <property type="gene ID" value="L893_g6143"/>
</dbReference>
<protein>
    <submittedName>
        <fullName evidence="2">Protein artemis</fullName>
    </submittedName>
</protein>
<proteinExistence type="predicted"/>
<keyword evidence="1" id="KW-1185">Reference proteome</keyword>
<evidence type="ECO:0000313" key="2">
    <source>
        <dbReference type="WBParaSite" id="L893_g6143.t1"/>
    </source>
</evidence>
<evidence type="ECO:0000313" key="1">
    <source>
        <dbReference type="Proteomes" id="UP000095287"/>
    </source>
</evidence>